<dbReference type="Gene3D" id="3.30.460.10">
    <property type="entry name" value="Beta Polymerase, domain 2"/>
    <property type="match status" value="1"/>
</dbReference>
<protein>
    <recommendedName>
        <fullName evidence="3">Nucleotidyltransferase domain-containing protein</fullName>
    </recommendedName>
</protein>
<sequence>MPDTLASIHVSARQRYHDLMAVLRERADVQALYLTGSLQREDQTADAWSDIDLTLVTRDPAAYRESEAWLREVASIDFRVLYTPRHLRVLFHDGVLLELGVFDEVDVRQPHPLLGIGAGRVILDRANLTDALERVAGQHSPFEWSAAHGVG</sequence>
<proteinExistence type="predicted"/>
<dbReference type="EMBL" id="BMPP01000016">
    <property type="protein sequence ID" value="GGK36530.1"/>
    <property type="molecule type" value="Genomic_DNA"/>
</dbReference>
<dbReference type="Pfam" id="PF04439">
    <property type="entry name" value="Adenyl_transf"/>
    <property type="match status" value="1"/>
</dbReference>
<dbReference type="Proteomes" id="UP000647587">
    <property type="component" value="Unassembled WGS sequence"/>
</dbReference>
<evidence type="ECO:0000313" key="1">
    <source>
        <dbReference type="EMBL" id="GGK36530.1"/>
    </source>
</evidence>
<evidence type="ECO:0008006" key="3">
    <source>
        <dbReference type="Google" id="ProtNLM"/>
    </source>
</evidence>
<accession>A0ABQ2F2Y6</accession>
<reference evidence="2" key="1">
    <citation type="journal article" date="2019" name="Int. J. Syst. Evol. Microbiol.">
        <title>The Global Catalogue of Microorganisms (GCM) 10K type strain sequencing project: providing services to taxonomists for standard genome sequencing and annotation.</title>
        <authorList>
            <consortium name="The Broad Institute Genomics Platform"/>
            <consortium name="The Broad Institute Genome Sequencing Center for Infectious Disease"/>
            <person name="Wu L."/>
            <person name="Ma J."/>
        </authorList>
    </citation>
    <scope>NUCLEOTIDE SEQUENCE [LARGE SCALE GENOMIC DNA]</scope>
    <source>
        <strain evidence="2">JCM 30331</strain>
    </source>
</reference>
<name>A0ABQ2F2Y6_9DEIO</name>
<dbReference type="RefSeq" id="WP_189010725.1">
    <property type="nucleotide sequence ID" value="NZ_BMPP01000016.1"/>
</dbReference>
<dbReference type="SUPFAM" id="SSF81301">
    <property type="entry name" value="Nucleotidyltransferase"/>
    <property type="match status" value="1"/>
</dbReference>
<keyword evidence="2" id="KW-1185">Reference proteome</keyword>
<dbReference type="InterPro" id="IPR043519">
    <property type="entry name" value="NT_sf"/>
</dbReference>
<gene>
    <name evidence="1" type="ORF">GCM10008955_32940</name>
</gene>
<evidence type="ECO:0000313" key="2">
    <source>
        <dbReference type="Proteomes" id="UP000647587"/>
    </source>
</evidence>
<organism evidence="1 2">
    <name type="scientific">Deinococcus malanensis</name>
    <dbReference type="NCBI Taxonomy" id="1706855"/>
    <lineage>
        <taxon>Bacteria</taxon>
        <taxon>Thermotogati</taxon>
        <taxon>Deinococcota</taxon>
        <taxon>Deinococci</taxon>
        <taxon>Deinococcales</taxon>
        <taxon>Deinococcaceae</taxon>
        <taxon>Deinococcus</taxon>
    </lineage>
</organism>
<dbReference type="InterPro" id="IPR007530">
    <property type="entry name" value="Aminoglycoside_adenylylTfrase"/>
</dbReference>
<comment type="caution">
    <text evidence="1">The sequence shown here is derived from an EMBL/GenBank/DDBJ whole genome shotgun (WGS) entry which is preliminary data.</text>
</comment>